<organism evidence="1 2">
    <name type="scientific">Arthrobacter citreus</name>
    <dbReference type="NCBI Taxonomy" id="1670"/>
    <lineage>
        <taxon>Bacteria</taxon>
        <taxon>Bacillati</taxon>
        <taxon>Actinomycetota</taxon>
        <taxon>Actinomycetes</taxon>
        <taxon>Micrococcales</taxon>
        <taxon>Micrococcaceae</taxon>
        <taxon>Arthrobacter</taxon>
    </lineage>
</organism>
<sequence length="151" mass="15541">MKFNLTAHSTPTNGTAAQAGTADGTFVVMPEAVMAILNEAQTTAAEFNRLFAAAEANIINLADVCKAPPITTELSTYSSFMLKRTIRTAGGRITVAVDAVANAVLALIQGDGQMSDTAREAAALAAQDHVDEAPGAAGRSRYAGRGPAQAF</sequence>
<name>A0ABZ2ZSY0_9MICC</name>
<dbReference type="InterPro" id="IPR045436">
    <property type="entry name" value="DUF6507"/>
</dbReference>
<accession>A0ABZ2ZSY0</accession>
<evidence type="ECO:0000313" key="2">
    <source>
        <dbReference type="Proteomes" id="UP001448858"/>
    </source>
</evidence>
<proteinExistence type="predicted"/>
<protein>
    <submittedName>
        <fullName evidence="1">Uncharacterized protein</fullName>
    </submittedName>
</protein>
<keyword evidence="2" id="KW-1185">Reference proteome</keyword>
<evidence type="ECO:0000313" key="1">
    <source>
        <dbReference type="EMBL" id="WZP15274.1"/>
    </source>
</evidence>
<dbReference type="RefSeq" id="WP_342022940.1">
    <property type="nucleotide sequence ID" value="NZ_CP151657.1"/>
</dbReference>
<gene>
    <name evidence="1" type="ORF">AAE021_14020</name>
</gene>
<dbReference type="Pfam" id="PF20117">
    <property type="entry name" value="DUF6507"/>
    <property type="match status" value="1"/>
</dbReference>
<reference evidence="1 2" key="1">
    <citation type="submission" date="2024-04" db="EMBL/GenBank/DDBJ databases">
        <title>Arthrobacter sp. from Plains bison fecal sample.</title>
        <authorList>
            <person name="Ruzzini A."/>
        </authorList>
    </citation>
    <scope>NUCLEOTIDE SEQUENCE [LARGE SCALE GENOMIC DNA]</scope>
    <source>
        <strain evidence="1 2">EINP1</strain>
    </source>
</reference>
<dbReference type="EMBL" id="CP151657">
    <property type="protein sequence ID" value="WZP15274.1"/>
    <property type="molecule type" value="Genomic_DNA"/>
</dbReference>
<dbReference type="Proteomes" id="UP001448858">
    <property type="component" value="Chromosome"/>
</dbReference>